<accession>A0A409X086</accession>
<feature type="region of interest" description="Disordered" evidence="1">
    <location>
        <begin position="160"/>
        <end position="181"/>
    </location>
</feature>
<dbReference type="InParanoid" id="A0A409X086"/>
<feature type="compositionally biased region" description="Basic and acidic residues" evidence="1">
    <location>
        <begin position="453"/>
        <end position="462"/>
    </location>
</feature>
<keyword evidence="3" id="KW-1185">Reference proteome</keyword>
<evidence type="ECO:0000256" key="1">
    <source>
        <dbReference type="SAM" id="MobiDB-lite"/>
    </source>
</evidence>
<dbReference type="OrthoDB" id="2425321at2759"/>
<dbReference type="AlphaFoldDB" id="A0A409X086"/>
<feature type="region of interest" description="Disordered" evidence="1">
    <location>
        <begin position="736"/>
        <end position="755"/>
    </location>
</feature>
<feature type="compositionally biased region" description="Gly residues" evidence="1">
    <location>
        <begin position="20"/>
        <end position="30"/>
    </location>
</feature>
<dbReference type="EMBL" id="NHTK01004925">
    <property type="protein sequence ID" value="PPQ84193.1"/>
    <property type="molecule type" value="Genomic_DNA"/>
</dbReference>
<evidence type="ECO:0000313" key="2">
    <source>
        <dbReference type="EMBL" id="PPQ84193.1"/>
    </source>
</evidence>
<name>A0A409X086_9AGAR</name>
<feature type="compositionally biased region" description="Low complexity" evidence="1">
    <location>
        <begin position="127"/>
        <end position="142"/>
    </location>
</feature>
<protein>
    <recommendedName>
        <fullName evidence="4">SAM domain-containing protein</fullName>
    </recommendedName>
</protein>
<reference evidence="2 3" key="1">
    <citation type="journal article" date="2018" name="Evol. Lett.">
        <title>Horizontal gene cluster transfer increased hallucinogenic mushroom diversity.</title>
        <authorList>
            <person name="Reynolds H.T."/>
            <person name="Vijayakumar V."/>
            <person name="Gluck-Thaler E."/>
            <person name="Korotkin H.B."/>
            <person name="Matheny P.B."/>
            <person name="Slot J.C."/>
        </authorList>
    </citation>
    <scope>NUCLEOTIDE SEQUENCE [LARGE SCALE GENOMIC DNA]</scope>
    <source>
        <strain evidence="2 3">2629</strain>
    </source>
</reference>
<feature type="compositionally biased region" description="Low complexity" evidence="1">
    <location>
        <begin position="396"/>
        <end position="405"/>
    </location>
</feature>
<organism evidence="2 3">
    <name type="scientific">Panaeolus cyanescens</name>
    <dbReference type="NCBI Taxonomy" id="181874"/>
    <lineage>
        <taxon>Eukaryota</taxon>
        <taxon>Fungi</taxon>
        <taxon>Dikarya</taxon>
        <taxon>Basidiomycota</taxon>
        <taxon>Agaricomycotina</taxon>
        <taxon>Agaricomycetes</taxon>
        <taxon>Agaricomycetidae</taxon>
        <taxon>Agaricales</taxon>
        <taxon>Agaricineae</taxon>
        <taxon>Galeropsidaceae</taxon>
        <taxon>Panaeolus</taxon>
    </lineage>
</organism>
<evidence type="ECO:0008006" key="4">
    <source>
        <dbReference type="Google" id="ProtNLM"/>
    </source>
</evidence>
<feature type="region of interest" description="Disordered" evidence="1">
    <location>
        <begin position="1"/>
        <end position="142"/>
    </location>
</feature>
<feature type="compositionally biased region" description="Low complexity" evidence="1">
    <location>
        <begin position="412"/>
        <end position="424"/>
    </location>
</feature>
<feature type="compositionally biased region" description="Polar residues" evidence="1">
    <location>
        <begin position="604"/>
        <end position="615"/>
    </location>
</feature>
<feature type="non-terminal residue" evidence="2">
    <location>
        <position position="983"/>
    </location>
</feature>
<feature type="compositionally biased region" description="Low complexity" evidence="1">
    <location>
        <begin position="371"/>
        <end position="382"/>
    </location>
</feature>
<feature type="compositionally biased region" description="Basic and acidic residues" evidence="1">
    <location>
        <begin position="161"/>
        <end position="173"/>
    </location>
</feature>
<evidence type="ECO:0000313" key="3">
    <source>
        <dbReference type="Proteomes" id="UP000284842"/>
    </source>
</evidence>
<sequence>MDADLFDVLGASESESEDGTGTGTGDGVNGGERRGAGRHRYSRSLTGDVPPLPVPPNANVRDVEKGAGAGVVYSEPEALNRGVKEGRAEGTDNEGEDDDTPRKSGKGNANGNGKGLTRGSALDLFGTPLTTKTKTTKTGIPTMKKTHRYSISDASYLKRHYTGDGEGHSRTTEESQGLGQVERHATGDSVNAMVNVNEELPADPKTWTVNQLSTYLVNALGGAGSCVPTPVSNDLVKFVRTKRITGRAFLKLGDGELREWGVNQLWRVTLMGERDKLRVEAGEEGENGVNNGEDEGGRGGRETSVDDPLPRSGTTSSGFDETWTFMKGSRRIRGLSLEQMKMKFERDNDNDNDDEDGEGGGGGRKGRHSRSSSVASSASASERGGRVRDMVDSLERSASASSGSGLDEEGSTSETGSPSLGGSPKKTLPSRGRVDDLFGPPTKLKMEEEDDEATMKKRKAEDVTITNKTRALNGREPRLLPLSGGAHRYADSPALHQPINQGAYSDYELGFRKGYQPPHPMNYPQQYPMIGGGQMYAQPQLHSQYQPQPQPHPQYQSQPQLHPQHQPHYHPHHRIASPQTQVYVVRHNPSPGLGMGGGVASPDTSTGITSPNMSVIGSGGGSGRRSTGSTGSAGKRLLPYPPIVREAELYHPRPKRVIGVWDGEEEQGDKDKEGGKDKEEKGNNEKEKEKEGDAVDRGSTSGSGSGVEGYITALQTPAASSSSSSATLSSSSLSSAELSGLDNGVEDDGGDADADKTFRVKVHGEDEGEEGGEELSIEELLKRDVGTGKTVQGAEAWEMELGETVKRISGLSGGGGRLGRSVRGPRLSGGAGVNNIGVGAGGVHNIDVGVGVGVNNIGAGVSGGGGSVGGNGGVLGVHGDGTMSVGDVSEIGRWAARAGVSARGKRDKEGGGGTRRGGVLDLFDIRGEEAGVQEKGVDVVEGVEDVDGVEDKEGHRIADRERDLDTREKALDSFQEVLDRRGV</sequence>
<feature type="region of interest" description="Disordered" evidence="1">
    <location>
        <begin position="543"/>
        <end position="572"/>
    </location>
</feature>
<dbReference type="Proteomes" id="UP000284842">
    <property type="component" value="Unassembled WGS sequence"/>
</dbReference>
<feature type="region of interest" description="Disordered" evidence="1">
    <location>
        <begin position="808"/>
        <end position="831"/>
    </location>
</feature>
<proteinExistence type="predicted"/>
<feature type="region of interest" description="Disordered" evidence="1">
    <location>
        <begin position="660"/>
        <end position="708"/>
    </location>
</feature>
<feature type="region of interest" description="Disordered" evidence="1">
    <location>
        <begin position="279"/>
        <end position="322"/>
    </location>
</feature>
<feature type="compositionally biased region" description="Basic and acidic residues" evidence="1">
    <location>
        <begin position="383"/>
        <end position="395"/>
    </location>
</feature>
<gene>
    <name evidence="2" type="ORF">CVT24_004178</name>
</gene>
<feature type="compositionally biased region" description="Basic and acidic residues" evidence="1">
    <location>
        <begin position="295"/>
        <end position="304"/>
    </location>
</feature>
<feature type="region of interest" description="Disordered" evidence="1">
    <location>
        <begin position="344"/>
        <end position="462"/>
    </location>
</feature>
<feature type="compositionally biased region" description="Basic and acidic residues" evidence="1">
    <location>
        <begin position="669"/>
        <end position="696"/>
    </location>
</feature>
<feature type="region of interest" description="Disordered" evidence="1">
    <location>
        <begin position="604"/>
        <end position="637"/>
    </location>
</feature>
<feature type="compositionally biased region" description="Low complexity" evidence="1">
    <location>
        <begin position="543"/>
        <end position="564"/>
    </location>
</feature>
<comment type="caution">
    <text evidence="2">The sequence shown here is derived from an EMBL/GenBank/DDBJ whole genome shotgun (WGS) entry which is preliminary data.</text>
</comment>